<sequence>GSAGQQHAVPVQHAPVDGGLERAVSAQGRGAGATAAKRAMEPRTVSG</sequence>
<feature type="region of interest" description="Disordered" evidence="1">
    <location>
        <begin position="1"/>
        <end position="47"/>
    </location>
</feature>
<evidence type="ECO:0000256" key="1">
    <source>
        <dbReference type="SAM" id="MobiDB-lite"/>
    </source>
</evidence>
<protein>
    <submittedName>
        <fullName evidence="2">Uncharacterized protein</fullName>
    </submittedName>
</protein>
<feature type="compositionally biased region" description="Low complexity" evidence="1">
    <location>
        <begin position="26"/>
        <end position="37"/>
    </location>
</feature>
<organism evidence="2">
    <name type="scientific">Tanacetum cinerariifolium</name>
    <name type="common">Dalmatian daisy</name>
    <name type="synonym">Chrysanthemum cinerariifolium</name>
    <dbReference type="NCBI Taxonomy" id="118510"/>
    <lineage>
        <taxon>Eukaryota</taxon>
        <taxon>Viridiplantae</taxon>
        <taxon>Streptophyta</taxon>
        <taxon>Embryophyta</taxon>
        <taxon>Tracheophyta</taxon>
        <taxon>Spermatophyta</taxon>
        <taxon>Magnoliopsida</taxon>
        <taxon>eudicotyledons</taxon>
        <taxon>Gunneridae</taxon>
        <taxon>Pentapetalae</taxon>
        <taxon>asterids</taxon>
        <taxon>campanulids</taxon>
        <taxon>Asterales</taxon>
        <taxon>Asteraceae</taxon>
        <taxon>Asteroideae</taxon>
        <taxon>Anthemideae</taxon>
        <taxon>Anthemidinae</taxon>
        <taxon>Tanacetum</taxon>
    </lineage>
</organism>
<dbReference type="AlphaFoldDB" id="A0A699X076"/>
<proteinExistence type="predicted"/>
<reference evidence="2" key="1">
    <citation type="journal article" date="2019" name="Sci. Rep.">
        <title>Draft genome of Tanacetum cinerariifolium, the natural source of mosquito coil.</title>
        <authorList>
            <person name="Yamashiro T."/>
            <person name="Shiraishi A."/>
            <person name="Satake H."/>
            <person name="Nakayama K."/>
        </authorList>
    </citation>
    <scope>NUCLEOTIDE SEQUENCE</scope>
</reference>
<evidence type="ECO:0000313" key="2">
    <source>
        <dbReference type="EMBL" id="GFD52453.1"/>
    </source>
</evidence>
<feature type="non-terminal residue" evidence="2">
    <location>
        <position position="1"/>
    </location>
</feature>
<accession>A0A699X076</accession>
<comment type="caution">
    <text evidence="2">The sequence shown here is derived from an EMBL/GenBank/DDBJ whole genome shotgun (WGS) entry which is preliminary data.</text>
</comment>
<dbReference type="EMBL" id="BKCJ011782457">
    <property type="protein sequence ID" value="GFD52453.1"/>
    <property type="molecule type" value="Genomic_DNA"/>
</dbReference>
<gene>
    <name evidence="2" type="ORF">Tci_924422</name>
</gene>
<name>A0A699X076_TANCI</name>